<gene>
    <name evidence="1" type="ORF">GTZ99_06050</name>
</gene>
<protein>
    <submittedName>
        <fullName evidence="1">Uncharacterized protein</fullName>
    </submittedName>
</protein>
<dbReference type="EMBL" id="JAAAPO010000002">
    <property type="protein sequence ID" value="NBC36119.1"/>
    <property type="molecule type" value="Genomic_DNA"/>
</dbReference>
<proteinExistence type="predicted"/>
<comment type="caution">
    <text evidence="1">The sequence shown here is derived from an EMBL/GenBank/DDBJ whole genome shotgun (WGS) entry which is preliminary data.</text>
</comment>
<keyword evidence="2" id="KW-1185">Reference proteome</keyword>
<dbReference type="Proteomes" id="UP000753724">
    <property type="component" value="Unassembled WGS sequence"/>
</dbReference>
<reference evidence="2" key="1">
    <citation type="submission" date="2020-01" db="EMBL/GenBank/DDBJ databases">
        <title>Sphingomonas sp. strain CSW-10.</title>
        <authorList>
            <person name="Chen W.-M."/>
        </authorList>
    </citation>
    <scope>NUCLEOTIDE SEQUENCE [LARGE SCALE GENOMIC DNA]</scope>
    <source>
        <strain evidence="2">FSY-8</strain>
    </source>
</reference>
<dbReference type="RefSeq" id="WP_161717367.1">
    <property type="nucleotide sequence ID" value="NZ_JAAAPO010000002.1"/>
</dbReference>
<organism evidence="1 2">
    <name type="scientific">Novosphingobium ovatum</name>
    <dbReference type="NCBI Taxonomy" id="1908523"/>
    <lineage>
        <taxon>Bacteria</taxon>
        <taxon>Pseudomonadati</taxon>
        <taxon>Pseudomonadota</taxon>
        <taxon>Alphaproteobacteria</taxon>
        <taxon>Sphingomonadales</taxon>
        <taxon>Sphingomonadaceae</taxon>
        <taxon>Novosphingobium</taxon>
    </lineage>
</organism>
<name>A0ABW9XC53_9SPHN</name>
<accession>A0ABW9XC53</accession>
<evidence type="ECO:0000313" key="1">
    <source>
        <dbReference type="EMBL" id="NBC36119.1"/>
    </source>
</evidence>
<sequence>MTMAVADPSSGDSVESGLALALARGDAVIGSAAPVLRHLLVHDGRAMFGDDVLARLRAMMADLAHQVVDAMVMAAPGGTMVDRAQDDDGLIAVLPDVPGLLGHLHGLALEWHVTQKLQERLGLDPVLAPLVQALIASGEAEAAGRAMRLLAAQARFAQGQRRMQLSITELPAELLHGVLVAMHVWADGDVDRGMAQAATGAERALRACYDEGSTRIGLTAALVSGMGAGALAALNPLHAGVAIFASALAQASGQGRDTALLSMQEGQTARLGLGLRAAGLNIGAIEAAISALHPQAWIPPELARLPAERAAQIIADSSLMRRSSRDAG</sequence>
<evidence type="ECO:0000313" key="2">
    <source>
        <dbReference type="Proteomes" id="UP000753724"/>
    </source>
</evidence>